<proteinExistence type="predicted"/>
<sequence length="169" mass="19092">MLFRRNPLPLYSMIAAEALVVDSNTLVLIFSKTQIKQLTDRVRELGDDREGSKELERQRIDAVSQIKRVRTATTSMGDLLMYCDSMQSCSADGRHVIDAQCMIVGIRCDWATESPEIHLRNALIEGLDLESQQGEHQIRYYVVSRKYKQCTGLRHGSGHYHGCGDGCTL</sequence>
<reference evidence="1 2" key="1">
    <citation type="journal article" date="2016" name="Mol. Biol. Evol.">
        <title>Comparative Genomics of Early-Diverging Mushroom-Forming Fungi Provides Insights into the Origins of Lignocellulose Decay Capabilities.</title>
        <authorList>
            <person name="Nagy L.G."/>
            <person name="Riley R."/>
            <person name="Tritt A."/>
            <person name="Adam C."/>
            <person name="Daum C."/>
            <person name="Floudas D."/>
            <person name="Sun H."/>
            <person name="Yadav J.S."/>
            <person name="Pangilinan J."/>
            <person name="Larsson K.H."/>
            <person name="Matsuura K."/>
            <person name="Barry K."/>
            <person name="Labutti K."/>
            <person name="Kuo R."/>
            <person name="Ohm R.A."/>
            <person name="Bhattacharya S.S."/>
            <person name="Shirouzu T."/>
            <person name="Yoshinaga Y."/>
            <person name="Martin F.M."/>
            <person name="Grigoriev I.V."/>
            <person name="Hibbett D.S."/>
        </authorList>
    </citation>
    <scope>NUCLEOTIDE SEQUENCE [LARGE SCALE GENOMIC DNA]</scope>
    <source>
        <strain evidence="1 2">93-53</strain>
    </source>
</reference>
<evidence type="ECO:0000313" key="1">
    <source>
        <dbReference type="EMBL" id="KZT09618.1"/>
    </source>
</evidence>
<dbReference type="RefSeq" id="XP_040767358.1">
    <property type="nucleotide sequence ID" value="XM_040902752.1"/>
</dbReference>
<name>A0A165FZF2_9APHY</name>
<evidence type="ECO:0000313" key="2">
    <source>
        <dbReference type="Proteomes" id="UP000076871"/>
    </source>
</evidence>
<dbReference type="EMBL" id="KV427611">
    <property type="protein sequence ID" value="KZT09618.1"/>
    <property type="molecule type" value="Genomic_DNA"/>
</dbReference>
<dbReference type="AlphaFoldDB" id="A0A165FZF2"/>
<organism evidence="1 2">
    <name type="scientific">Laetiporus sulphureus 93-53</name>
    <dbReference type="NCBI Taxonomy" id="1314785"/>
    <lineage>
        <taxon>Eukaryota</taxon>
        <taxon>Fungi</taxon>
        <taxon>Dikarya</taxon>
        <taxon>Basidiomycota</taxon>
        <taxon>Agaricomycotina</taxon>
        <taxon>Agaricomycetes</taxon>
        <taxon>Polyporales</taxon>
        <taxon>Laetiporus</taxon>
    </lineage>
</organism>
<keyword evidence="2" id="KW-1185">Reference proteome</keyword>
<dbReference type="Proteomes" id="UP000076871">
    <property type="component" value="Unassembled WGS sequence"/>
</dbReference>
<gene>
    <name evidence="1" type="ORF">LAESUDRAFT_513519</name>
</gene>
<protein>
    <submittedName>
        <fullName evidence="1">Uncharacterized protein</fullName>
    </submittedName>
</protein>
<accession>A0A165FZF2</accession>
<dbReference type="InParanoid" id="A0A165FZF2"/>
<dbReference type="GeneID" id="63819783"/>